<protein>
    <submittedName>
        <fullName evidence="2">Uncharacterized protein</fullName>
    </submittedName>
</protein>
<dbReference type="EMBL" id="NJET01000027">
    <property type="protein sequence ID" value="PHH64669.1"/>
    <property type="molecule type" value="Genomic_DNA"/>
</dbReference>
<dbReference type="Proteomes" id="UP000226192">
    <property type="component" value="Unassembled WGS sequence"/>
</dbReference>
<proteinExistence type="predicted"/>
<keyword evidence="3" id="KW-1185">Reference proteome</keyword>
<evidence type="ECO:0000256" key="1">
    <source>
        <dbReference type="SAM" id="MobiDB-lite"/>
    </source>
</evidence>
<name>A0A2C5XAH9_9HYPO</name>
<reference evidence="2 3" key="1">
    <citation type="submission" date="2017-06" db="EMBL/GenBank/DDBJ databases">
        <title>Ant-infecting Ophiocordyceps genomes reveal a high diversity of potential behavioral manipulation genes and a possible major role for enterotoxins.</title>
        <authorList>
            <person name="De Bekker C."/>
            <person name="Evans H.C."/>
            <person name="Brachmann A."/>
            <person name="Hughes D.P."/>
        </authorList>
    </citation>
    <scope>NUCLEOTIDE SEQUENCE [LARGE SCALE GENOMIC DNA]</scope>
    <source>
        <strain evidence="2 3">Map64</strain>
    </source>
</reference>
<accession>A0A2C5XAH9</accession>
<sequence length="79" mass="8707">MAAQPTFCRLNGDMETNNPPPSISPQELRPLTLVLSSWTTEWLKPDPRRLQSLFVHIARLPKTCPPPPNASKATGATKS</sequence>
<feature type="region of interest" description="Disordered" evidence="1">
    <location>
        <begin position="1"/>
        <end position="26"/>
    </location>
</feature>
<comment type="caution">
    <text evidence="2">The sequence shown here is derived from an EMBL/GenBank/DDBJ whole genome shotgun (WGS) entry which is preliminary data.</text>
</comment>
<evidence type="ECO:0000313" key="3">
    <source>
        <dbReference type="Proteomes" id="UP000226192"/>
    </source>
</evidence>
<organism evidence="2 3">
    <name type="scientific">Ophiocordyceps australis</name>
    <dbReference type="NCBI Taxonomy" id="1399860"/>
    <lineage>
        <taxon>Eukaryota</taxon>
        <taxon>Fungi</taxon>
        <taxon>Dikarya</taxon>
        <taxon>Ascomycota</taxon>
        <taxon>Pezizomycotina</taxon>
        <taxon>Sordariomycetes</taxon>
        <taxon>Hypocreomycetidae</taxon>
        <taxon>Hypocreales</taxon>
        <taxon>Ophiocordycipitaceae</taxon>
        <taxon>Ophiocordyceps</taxon>
    </lineage>
</organism>
<evidence type="ECO:0000313" key="2">
    <source>
        <dbReference type="EMBL" id="PHH64669.1"/>
    </source>
</evidence>
<gene>
    <name evidence="2" type="ORF">CDD81_4110</name>
</gene>
<dbReference type="AlphaFoldDB" id="A0A2C5XAH9"/>